<name>A0A3B0SPN6_9ZZZZ</name>
<dbReference type="GO" id="GO:0015920">
    <property type="term" value="P:lipopolysaccharide transport"/>
    <property type="evidence" value="ECO:0007669"/>
    <property type="project" value="InterPro"/>
</dbReference>
<dbReference type="Pfam" id="PF04453">
    <property type="entry name" value="LptD"/>
    <property type="match status" value="1"/>
</dbReference>
<dbReference type="InterPro" id="IPR050218">
    <property type="entry name" value="LptD"/>
</dbReference>
<protein>
    <submittedName>
        <fullName evidence="2">LPS-assembly protein LptD @ Organic solvent tolerance protein</fullName>
    </submittedName>
</protein>
<dbReference type="HAMAP" id="MF_01411">
    <property type="entry name" value="LPS_assembly_LptD"/>
    <property type="match status" value="1"/>
</dbReference>
<dbReference type="InterPro" id="IPR007543">
    <property type="entry name" value="LptD_C"/>
</dbReference>
<evidence type="ECO:0000313" key="2">
    <source>
        <dbReference type="EMBL" id="VAW07428.1"/>
    </source>
</evidence>
<dbReference type="InterPro" id="IPR020889">
    <property type="entry name" value="LipoPS_assembly_LptD"/>
</dbReference>
<dbReference type="AlphaFoldDB" id="A0A3B0SPN6"/>
<proteinExistence type="inferred from homology"/>
<feature type="domain" description="LptD C-terminal" evidence="1">
    <location>
        <begin position="315"/>
        <end position="670"/>
    </location>
</feature>
<dbReference type="GO" id="GO:0009279">
    <property type="term" value="C:cell outer membrane"/>
    <property type="evidence" value="ECO:0007669"/>
    <property type="project" value="InterPro"/>
</dbReference>
<dbReference type="EMBL" id="UOEJ01000274">
    <property type="protein sequence ID" value="VAW07428.1"/>
    <property type="molecule type" value="Genomic_DNA"/>
</dbReference>
<organism evidence="2">
    <name type="scientific">hydrothermal vent metagenome</name>
    <dbReference type="NCBI Taxonomy" id="652676"/>
    <lineage>
        <taxon>unclassified sequences</taxon>
        <taxon>metagenomes</taxon>
        <taxon>ecological metagenomes</taxon>
    </lineage>
</organism>
<dbReference type="Gene3D" id="2.60.450.10">
    <property type="entry name" value="Lipopolysaccharide (LPS) transport protein A like domain"/>
    <property type="match status" value="1"/>
</dbReference>
<gene>
    <name evidence="2" type="ORF">MNBD_ALPHA01-1086</name>
</gene>
<sequence>MVKKIILVGLLSGAFISTASLDALSFDGKISHAENVSQQKVINFSAEKIEYHSDDNMIVATGDVTLHHEKNILKADRVNFDRTTQEVKATGNISIRDGQGNIIYMEEAVLRDGLKDGFIRNVRMLFSDDAHLVAQEGIRIGEKTTFRKAAYSPCKTCNADGKREPLWHIRADSITHDEKNKVIKYKNVVLEIAGVPILYTPYFSHPDPSVHSASGFLTPEFATSSELGLNVTVPYYFHLSRDKDITLEPLITSNEGIIMAGTYRQHTGNGQYFIKGSATNAVDRDVNQIGTDSREVRGHIFSGGKFDLKNIDFAGDQWQWDYALRWVSDDTYLRRYYQDRTDVLESYARIENFTGRNYFTTGLYGFQGLDEEDISATTGYALPAFDLNIASTPGKWGNQYTIDASGVALVRTGGLNSQRMSIRGAWKLPLKTSLGDFYTFTASLRGDVYRISSAERQDRPIYGGTNGTFGRVLPKFAVDWKLPFIKNGQSSQQVIEPLVSIIIAPNNKNSTDIVNEDSRNFDFDENSLFSHNRYNGYDRWEAGTRINYGIRYSLYSGNTSVIATIGQSFRLQSSETFPIGSGYEGKSSDFVGRLDLIFGDYLDYVHRFRLDKNSLNLRRNEMILSGGTKKIRASVRYLDLDRGLTDLSNTELANSKEIGTGLKYYVNDQWTIHGSWVHDILKNDTISYDAGIRFKNECLEFGLRYEKRLTTDRDITPSSTFHLRLVLKHLG</sequence>
<evidence type="ECO:0000259" key="1">
    <source>
        <dbReference type="Pfam" id="PF04453"/>
    </source>
</evidence>
<dbReference type="GO" id="GO:1990351">
    <property type="term" value="C:transporter complex"/>
    <property type="evidence" value="ECO:0007669"/>
    <property type="project" value="TreeGrafter"/>
</dbReference>
<dbReference type="GO" id="GO:0043165">
    <property type="term" value="P:Gram-negative-bacterium-type cell outer membrane assembly"/>
    <property type="evidence" value="ECO:0007669"/>
    <property type="project" value="InterPro"/>
</dbReference>
<dbReference type="PANTHER" id="PTHR30189">
    <property type="entry name" value="LPS-ASSEMBLY PROTEIN"/>
    <property type="match status" value="1"/>
</dbReference>
<dbReference type="PANTHER" id="PTHR30189:SF1">
    <property type="entry name" value="LPS-ASSEMBLY PROTEIN LPTD"/>
    <property type="match status" value="1"/>
</dbReference>
<reference evidence="2" key="1">
    <citation type="submission" date="2018-06" db="EMBL/GenBank/DDBJ databases">
        <authorList>
            <person name="Zhirakovskaya E."/>
        </authorList>
    </citation>
    <scope>NUCLEOTIDE SEQUENCE</scope>
</reference>
<accession>A0A3B0SPN6</accession>